<dbReference type="STRING" id="1121331.SAMN02745248_01243"/>
<accession>A0A1M6N2Z9</accession>
<dbReference type="Proteomes" id="UP000183952">
    <property type="component" value="Unassembled WGS sequence"/>
</dbReference>
<reference evidence="1 2" key="1">
    <citation type="submission" date="2016-11" db="EMBL/GenBank/DDBJ databases">
        <authorList>
            <person name="Jaros S."/>
            <person name="Januszkiewicz K."/>
            <person name="Wedrychowicz H."/>
        </authorList>
    </citation>
    <scope>NUCLEOTIDE SEQUENCE [LARGE SCALE GENOMIC DNA]</scope>
    <source>
        <strain evidence="1 2">DSM 3090</strain>
    </source>
</reference>
<proteinExistence type="predicted"/>
<gene>
    <name evidence="1" type="ORF">SAMN02745248_01243</name>
</gene>
<name>A0A1M6N2Z9_9CLOT</name>
<dbReference type="EMBL" id="FRAD01000009">
    <property type="protein sequence ID" value="SHJ90036.1"/>
    <property type="molecule type" value="Genomic_DNA"/>
</dbReference>
<evidence type="ECO:0000313" key="1">
    <source>
        <dbReference type="EMBL" id="SHJ90036.1"/>
    </source>
</evidence>
<keyword evidence="2" id="KW-1185">Reference proteome</keyword>
<evidence type="ECO:0000313" key="2">
    <source>
        <dbReference type="Proteomes" id="UP000183952"/>
    </source>
</evidence>
<sequence>MVNRLEGILLAVYEKKWLQLELLHEFLTGFGDEWDPAEPDMKDLDLIWERNLKLIKSNLNIK</sequence>
<protein>
    <submittedName>
        <fullName evidence="1">Uncharacterized protein</fullName>
    </submittedName>
</protein>
<organism evidence="1 2">
    <name type="scientific">Hathewaya proteolytica DSM 3090</name>
    <dbReference type="NCBI Taxonomy" id="1121331"/>
    <lineage>
        <taxon>Bacteria</taxon>
        <taxon>Bacillati</taxon>
        <taxon>Bacillota</taxon>
        <taxon>Clostridia</taxon>
        <taxon>Eubacteriales</taxon>
        <taxon>Clostridiaceae</taxon>
        <taxon>Hathewaya</taxon>
    </lineage>
</organism>
<dbReference type="AlphaFoldDB" id="A0A1M6N2Z9"/>